<name>A0A4C2A7N5_EUMVA</name>
<dbReference type="AlphaFoldDB" id="A0A4C2A7N5"/>
<dbReference type="Proteomes" id="UP000299102">
    <property type="component" value="Unassembled WGS sequence"/>
</dbReference>
<protein>
    <submittedName>
        <fullName evidence="1">Uncharacterized protein</fullName>
    </submittedName>
</protein>
<accession>A0A4C2A7N5</accession>
<dbReference type="EMBL" id="BGZK01002602">
    <property type="protein sequence ID" value="GBP95234.1"/>
    <property type="molecule type" value="Genomic_DNA"/>
</dbReference>
<reference evidence="1 2" key="1">
    <citation type="journal article" date="2019" name="Commun. Biol.">
        <title>The bagworm genome reveals a unique fibroin gene that provides high tensile strength.</title>
        <authorList>
            <person name="Kono N."/>
            <person name="Nakamura H."/>
            <person name="Ohtoshi R."/>
            <person name="Tomita M."/>
            <person name="Numata K."/>
            <person name="Arakawa K."/>
        </authorList>
    </citation>
    <scope>NUCLEOTIDE SEQUENCE [LARGE SCALE GENOMIC DNA]</scope>
</reference>
<organism evidence="1 2">
    <name type="scientific">Eumeta variegata</name>
    <name type="common">Bagworm moth</name>
    <name type="synonym">Eumeta japonica</name>
    <dbReference type="NCBI Taxonomy" id="151549"/>
    <lineage>
        <taxon>Eukaryota</taxon>
        <taxon>Metazoa</taxon>
        <taxon>Ecdysozoa</taxon>
        <taxon>Arthropoda</taxon>
        <taxon>Hexapoda</taxon>
        <taxon>Insecta</taxon>
        <taxon>Pterygota</taxon>
        <taxon>Neoptera</taxon>
        <taxon>Endopterygota</taxon>
        <taxon>Lepidoptera</taxon>
        <taxon>Glossata</taxon>
        <taxon>Ditrysia</taxon>
        <taxon>Tineoidea</taxon>
        <taxon>Psychidae</taxon>
        <taxon>Oiketicinae</taxon>
        <taxon>Eumeta</taxon>
    </lineage>
</organism>
<sequence length="125" mass="13986">MIGQNASAGAVGWRDAMNRYQCKFATDSAARLITGRRGALQRQFEKITLKVAAREVLLQEKLKASIELNQHNLLKVSATSGDLAPVGWSGARTNGTLTAVPRWLKHPLEPDLMIYWVKLEIYYCQ</sequence>
<comment type="caution">
    <text evidence="1">The sequence shown here is derived from an EMBL/GenBank/DDBJ whole genome shotgun (WGS) entry which is preliminary data.</text>
</comment>
<gene>
    <name evidence="1" type="ORF">EVAR_26745_1</name>
</gene>
<evidence type="ECO:0000313" key="2">
    <source>
        <dbReference type="Proteomes" id="UP000299102"/>
    </source>
</evidence>
<evidence type="ECO:0000313" key="1">
    <source>
        <dbReference type="EMBL" id="GBP95234.1"/>
    </source>
</evidence>
<keyword evidence="2" id="KW-1185">Reference proteome</keyword>
<proteinExistence type="predicted"/>